<keyword evidence="5 8" id="KW-0560">Oxidoreductase</keyword>
<dbReference type="HAMAP" id="MF_00222">
    <property type="entry name" value="Shikimate_DH_AroE"/>
    <property type="match status" value="1"/>
</dbReference>
<feature type="domain" description="Shikimate dehydrogenase substrate binding N-terminal" evidence="10">
    <location>
        <begin position="13"/>
        <end position="95"/>
    </location>
</feature>
<gene>
    <name evidence="8" type="primary">aroE</name>
    <name evidence="12" type="ORF">RZS28_07655</name>
</gene>
<reference evidence="12 13" key="1">
    <citation type="submission" date="2023-10" db="EMBL/GenBank/DDBJ databases">
        <title>Novel methanotroph of the genus Methylocapsa from a subarctic wetland.</title>
        <authorList>
            <person name="Belova S.E."/>
            <person name="Oshkin I.Y."/>
            <person name="Miroshnikov K."/>
            <person name="Dedysh S.N."/>
        </authorList>
    </citation>
    <scope>NUCLEOTIDE SEQUENCE [LARGE SCALE GENOMIC DNA]</scope>
    <source>
        <strain evidence="12 13">RX1</strain>
    </source>
</reference>
<feature type="binding site" evidence="8">
    <location>
        <position position="108"/>
    </location>
    <ligand>
        <name>shikimate</name>
        <dbReference type="ChEBI" id="CHEBI:36208"/>
    </ligand>
</feature>
<dbReference type="EC" id="1.1.1.25" evidence="2 8"/>
<feature type="domain" description="SDH C-terminal" evidence="11">
    <location>
        <begin position="246"/>
        <end position="266"/>
    </location>
</feature>
<dbReference type="Proteomes" id="UP001626536">
    <property type="component" value="Chromosome"/>
</dbReference>
<feature type="binding site" evidence="8">
    <location>
        <position position="223"/>
    </location>
    <ligand>
        <name>NADP(+)</name>
        <dbReference type="ChEBI" id="CHEBI:58349"/>
    </ligand>
</feature>
<dbReference type="EMBL" id="CP136862">
    <property type="protein sequence ID" value="WOJ91141.1"/>
    <property type="molecule type" value="Genomic_DNA"/>
</dbReference>
<name>A0ABZ0HZ31_9HYPH</name>
<keyword evidence="13" id="KW-1185">Reference proteome</keyword>
<comment type="similarity">
    <text evidence="8">Belongs to the shikimate dehydrogenase family.</text>
</comment>
<dbReference type="InterPro" id="IPR041121">
    <property type="entry name" value="SDH_C"/>
</dbReference>
<evidence type="ECO:0000256" key="2">
    <source>
        <dbReference type="ARBA" id="ARBA00012962"/>
    </source>
</evidence>
<evidence type="ECO:0000313" key="13">
    <source>
        <dbReference type="Proteomes" id="UP001626536"/>
    </source>
</evidence>
<dbReference type="PANTHER" id="PTHR21089:SF1">
    <property type="entry name" value="BIFUNCTIONAL 3-DEHYDROQUINATE DEHYDRATASE_SHIKIMATE DEHYDROGENASE, CHLOROPLASTIC"/>
    <property type="match status" value="1"/>
</dbReference>
<feature type="binding site" evidence="8">
    <location>
        <begin position="158"/>
        <end position="163"/>
    </location>
    <ligand>
        <name>NADP(+)</name>
        <dbReference type="ChEBI" id="CHEBI:58349"/>
    </ligand>
</feature>
<dbReference type="SUPFAM" id="SSF51735">
    <property type="entry name" value="NAD(P)-binding Rossmann-fold domains"/>
    <property type="match status" value="1"/>
</dbReference>
<dbReference type="Pfam" id="PF18317">
    <property type="entry name" value="SDH_C"/>
    <property type="match status" value="1"/>
</dbReference>
<protein>
    <recommendedName>
        <fullName evidence="2 8">Shikimate dehydrogenase (NADP(+))</fullName>
        <shortName evidence="8">SDH</shortName>
        <ecNumber evidence="2 8">1.1.1.25</ecNumber>
    </recommendedName>
</protein>
<dbReference type="PANTHER" id="PTHR21089">
    <property type="entry name" value="SHIKIMATE DEHYDROGENASE"/>
    <property type="match status" value="1"/>
</dbReference>
<feature type="binding site" evidence="8">
    <location>
        <begin position="21"/>
        <end position="23"/>
    </location>
    <ligand>
        <name>shikimate</name>
        <dbReference type="ChEBI" id="CHEBI:36208"/>
    </ligand>
</feature>
<dbReference type="GO" id="GO:0004764">
    <property type="term" value="F:shikimate 3-dehydrogenase (NADP+) activity"/>
    <property type="evidence" value="ECO:0007669"/>
    <property type="project" value="UniProtKB-EC"/>
</dbReference>
<feature type="active site" description="Proton acceptor" evidence="8">
    <location>
        <position position="72"/>
    </location>
</feature>
<dbReference type="SUPFAM" id="SSF53223">
    <property type="entry name" value="Aminoacid dehydrogenase-like, N-terminal domain"/>
    <property type="match status" value="1"/>
</dbReference>
<evidence type="ECO:0000313" key="12">
    <source>
        <dbReference type="EMBL" id="WOJ91141.1"/>
    </source>
</evidence>
<keyword evidence="4 8" id="KW-0521">NADP</keyword>
<feature type="binding site" evidence="8">
    <location>
        <position position="225"/>
    </location>
    <ligand>
        <name>shikimate</name>
        <dbReference type="ChEBI" id="CHEBI:36208"/>
    </ligand>
</feature>
<dbReference type="RefSeq" id="WP_407340730.1">
    <property type="nucleotide sequence ID" value="NZ_CP136862.1"/>
</dbReference>
<evidence type="ECO:0000259" key="11">
    <source>
        <dbReference type="Pfam" id="PF18317"/>
    </source>
</evidence>
<dbReference type="InterPro" id="IPR011342">
    <property type="entry name" value="Shikimate_DH"/>
</dbReference>
<comment type="subunit">
    <text evidence="8">Homodimer.</text>
</comment>
<dbReference type="InterPro" id="IPR022893">
    <property type="entry name" value="Shikimate_DH_fam"/>
</dbReference>
<dbReference type="Gene3D" id="3.40.50.720">
    <property type="entry name" value="NAD(P)-binding Rossmann-like Domain"/>
    <property type="match status" value="1"/>
</dbReference>
<feature type="binding site" evidence="8">
    <location>
        <position position="93"/>
    </location>
    <ligand>
        <name>shikimate</name>
        <dbReference type="ChEBI" id="CHEBI:36208"/>
    </ligand>
</feature>
<dbReference type="InterPro" id="IPR013708">
    <property type="entry name" value="Shikimate_DH-bd_N"/>
</dbReference>
<evidence type="ECO:0000259" key="10">
    <source>
        <dbReference type="Pfam" id="PF08501"/>
    </source>
</evidence>
<dbReference type="Gene3D" id="3.40.50.10860">
    <property type="entry name" value="Leucine Dehydrogenase, chain A, domain 1"/>
    <property type="match status" value="1"/>
</dbReference>
<evidence type="ECO:0000256" key="8">
    <source>
        <dbReference type="HAMAP-Rule" id="MF_00222"/>
    </source>
</evidence>
<feature type="binding site" evidence="8">
    <location>
        <position position="246"/>
    </location>
    <ligand>
        <name>NADP(+)</name>
        <dbReference type="ChEBI" id="CHEBI:58349"/>
    </ligand>
</feature>
<feature type="binding site" evidence="8">
    <location>
        <position position="253"/>
    </location>
    <ligand>
        <name>shikimate</name>
        <dbReference type="ChEBI" id="CHEBI:36208"/>
    </ligand>
</feature>
<evidence type="ECO:0000259" key="9">
    <source>
        <dbReference type="Pfam" id="PF01488"/>
    </source>
</evidence>
<accession>A0ABZ0HZ31</accession>
<comment type="pathway">
    <text evidence="1 8">Metabolic intermediate biosynthesis; chorismate biosynthesis; chorismate from D-erythrose 4-phosphate and phosphoenolpyruvate: step 4/7.</text>
</comment>
<dbReference type="Pfam" id="PF08501">
    <property type="entry name" value="Shikimate_dh_N"/>
    <property type="match status" value="1"/>
</dbReference>
<dbReference type="Pfam" id="PF01488">
    <property type="entry name" value="Shikimate_DH"/>
    <property type="match status" value="1"/>
</dbReference>
<evidence type="ECO:0000256" key="1">
    <source>
        <dbReference type="ARBA" id="ARBA00004871"/>
    </source>
</evidence>
<evidence type="ECO:0000256" key="3">
    <source>
        <dbReference type="ARBA" id="ARBA00022605"/>
    </source>
</evidence>
<keyword evidence="3 8" id="KW-0028">Amino-acid biosynthesis</keyword>
<proteinExistence type="inferred from homology"/>
<keyword evidence="6 8" id="KW-0057">Aromatic amino acid biosynthesis</keyword>
<feature type="domain" description="Quinate/shikimate 5-dehydrogenase/glutamyl-tRNA reductase" evidence="9">
    <location>
        <begin position="126"/>
        <end position="198"/>
    </location>
</feature>
<dbReference type="NCBIfam" id="NF001312">
    <property type="entry name" value="PRK00258.1-4"/>
    <property type="match status" value="1"/>
</dbReference>
<evidence type="ECO:0000256" key="4">
    <source>
        <dbReference type="ARBA" id="ARBA00022857"/>
    </source>
</evidence>
<dbReference type="InterPro" id="IPR046346">
    <property type="entry name" value="Aminoacid_DH-like_N_sf"/>
</dbReference>
<feature type="binding site" evidence="8">
    <location>
        <position position="84"/>
    </location>
    <ligand>
        <name>NADP(+)</name>
        <dbReference type="ChEBI" id="CHEBI:58349"/>
    </ligand>
</feature>
<organism evidence="12 13">
    <name type="scientific">Methylocapsa polymorpha</name>
    <dbReference type="NCBI Taxonomy" id="3080828"/>
    <lineage>
        <taxon>Bacteria</taxon>
        <taxon>Pseudomonadati</taxon>
        <taxon>Pseudomonadota</taxon>
        <taxon>Alphaproteobacteria</taxon>
        <taxon>Hyphomicrobiales</taxon>
        <taxon>Beijerinckiaceae</taxon>
        <taxon>Methylocapsa</taxon>
    </lineage>
</organism>
<dbReference type="InterPro" id="IPR006151">
    <property type="entry name" value="Shikm_DH/Glu-tRNA_Rdtase"/>
</dbReference>
<dbReference type="NCBIfam" id="TIGR00507">
    <property type="entry name" value="aroE"/>
    <property type="match status" value="1"/>
</dbReference>
<dbReference type="CDD" id="cd01065">
    <property type="entry name" value="NAD_bind_Shikimate_DH"/>
    <property type="match status" value="1"/>
</dbReference>
<evidence type="ECO:0000256" key="7">
    <source>
        <dbReference type="ARBA" id="ARBA00049442"/>
    </source>
</evidence>
<comment type="function">
    <text evidence="8">Involved in the biosynthesis of the chorismate, which leads to the biosynthesis of aromatic amino acids. Catalyzes the reversible NADPH linked reduction of 3-dehydroshikimate (DHSA) to yield shikimate (SA).</text>
</comment>
<evidence type="ECO:0000256" key="6">
    <source>
        <dbReference type="ARBA" id="ARBA00023141"/>
    </source>
</evidence>
<feature type="binding site" evidence="8">
    <location>
        <begin position="134"/>
        <end position="138"/>
    </location>
    <ligand>
        <name>NADP(+)</name>
        <dbReference type="ChEBI" id="CHEBI:58349"/>
    </ligand>
</feature>
<evidence type="ECO:0000256" key="5">
    <source>
        <dbReference type="ARBA" id="ARBA00023002"/>
    </source>
</evidence>
<sequence>MSVESSPQPKACIIGWPAGHSRSPIIHGFWLAQHGLAGSYERAAVAPGDFARFVHDFARNGFVGANVTLPHKQAAFELCDATTETAAKLQAVNTLWLEDGKLCGDNTDVEGFLAALDQDAPGWAAHADKAVVLGAGGAARAIIHALLLRGVKRIALVNRTKARALELAGQAGAAVEAVDWAELGPALSDADLLVNTTSLGMKSQPALEIDLGPLPAQAIVSDIVYVPLETELLRMAKARGLRGVSGLGMLLHQAAPGFARWFGVKPIVTTELRALVEADILKSI</sequence>
<comment type="catalytic activity">
    <reaction evidence="7 8">
        <text>shikimate + NADP(+) = 3-dehydroshikimate + NADPH + H(+)</text>
        <dbReference type="Rhea" id="RHEA:17737"/>
        <dbReference type="ChEBI" id="CHEBI:15378"/>
        <dbReference type="ChEBI" id="CHEBI:16630"/>
        <dbReference type="ChEBI" id="CHEBI:36208"/>
        <dbReference type="ChEBI" id="CHEBI:57783"/>
        <dbReference type="ChEBI" id="CHEBI:58349"/>
        <dbReference type="EC" id="1.1.1.25"/>
    </reaction>
</comment>
<feature type="binding site" evidence="8">
    <location>
        <position position="68"/>
    </location>
    <ligand>
        <name>shikimate</name>
        <dbReference type="ChEBI" id="CHEBI:36208"/>
    </ligand>
</feature>
<dbReference type="InterPro" id="IPR036291">
    <property type="entry name" value="NAD(P)-bd_dom_sf"/>
</dbReference>